<dbReference type="AlphaFoldDB" id="A0A5C5QQV1"/>
<accession>A0A5C5QQV1</accession>
<gene>
    <name evidence="2" type="ORF">FIV36_01875</name>
</gene>
<organism evidence="2 3">
    <name type="scientific">Pseudomonas extremaustralis</name>
    <dbReference type="NCBI Taxonomy" id="359110"/>
    <lineage>
        <taxon>Bacteria</taxon>
        <taxon>Pseudomonadati</taxon>
        <taxon>Pseudomonadota</taxon>
        <taxon>Gammaproteobacteria</taxon>
        <taxon>Pseudomonadales</taxon>
        <taxon>Pseudomonadaceae</taxon>
        <taxon>Pseudomonas</taxon>
    </lineage>
</organism>
<keyword evidence="1" id="KW-0812">Transmembrane</keyword>
<feature type="transmembrane region" description="Helical" evidence="1">
    <location>
        <begin position="51"/>
        <end position="71"/>
    </location>
</feature>
<comment type="caution">
    <text evidence="2">The sequence shown here is derived from an EMBL/GenBank/DDBJ whole genome shotgun (WGS) entry which is preliminary data.</text>
</comment>
<dbReference type="OrthoDB" id="8536886at2"/>
<name>A0A5C5QQV1_9PSED</name>
<dbReference type="Proteomes" id="UP000317951">
    <property type="component" value="Unassembled WGS sequence"/>
</dbReference>
<reference evidence="2 3" key="1">
    <citation type="submission" date="2019-06" db="EMBL/GenBank/DDBJ databases">
        <title>Pseudomonas bimorpha sp. nov. isolated from bovine raw milk and skim milk concentrate.</title>
        <authorList>
            <person name="Hofmann K."/>
            <person name="Huptas C."/>
            <person name="Doll E."/>
            <person name="Scherer S."/>
            <person name="Wenning M."/>
        </authorList>
    </citation>
    <scope>NUCLEOTIDE SEQUENCE [LARGE SCALE GENOMIC DNA]</scope>
    <source>
        <strain evidence="2 3">DSM 17835</strain>
    </source>
</reference>
<keyword evidence="1" id="KW-0472">Membrane</keyword>
<dbReference type="EMBL" id="VFET01000001">
    <property type="protein sequence ID" value="TWS07517.1"/>
    <property type="molecule type" value="Genomic_DNA"/>
</dbReference>
<evidence type="ECO:0000313" key="3">
    <source>
        <dbReference type="Proteomes" id="UP000317951"/>
    </source>
</evidence>
<sequence>MHGWRGWLVIMVRRPGRQGHTPYRFCPFDRTLLSDVTFVSMSRVPHSLRQLAMRLALIAALLPSAMLWLAATHGQPMAMGGHCNMAGHVHAQTTHNPAAPDQYQECNCPLCVVHAVDIALPPSVVQWQLSGHADIVLAQAPYQSYVRTVWQVSEPRGPPAVS</sequence>
<dbReference type="Pfam" id="PF11162">
    <property type="entry name" value="DUF2946"/>
    <property type="match status" value="1"/>
</dbReference>
<proteinExistence type="predicted"/>
<evidence type="ECO:0000313" key="2">
    <source>
        <dbReference type="EMBL" id="TWS07517.1"/>
    </source>
</evidence>
<dbReference type="InterPro" id="IPR021333">
    <property type="entry name" value="DUF2946"/>
</dbReference>
<keyword evidence="1" id="KW-1133">Transmembrane helix</keyword>
<protein>
    <submittedName>
        <fullName evidence="2">DUF2946 domain-containing protein</fullName>
    </submittedName>
</protein>
<evidence type="ECO:0000256" key="1">
    <source>
        <dbReference type="SAM" id="Phobius"/>
    </source>
</evidence>